<feature type="domain" description="PIN" evidence="1">
    <location>
        <begin position="7"/>
        <end position="117"/>
    </location>
</feature>
<sequence length="137" mass="15306">MKDKIFAVIDTNVIVSALISSNLESNPVKVFRAIVQERIVPLFNDEILEEYKSVLSRPKFHLDLPLIETVIKAIIADGLNIDRAPTADIDFPDPKDIVFYEVALSVEGSYLVTGNIKHFPVKPFVVTPAEMVRILAD</sequence>
<gene>
    <name evidence="2" type="ORF">IAC23_04540</name>
</gene>
<evidence type="ECO:0000313" key="2">
    <source>
        <dbReference type="EMBL" id="MBO8444948.1"/>
    </source>
</evidence>
<dbReference type="Proteomes" id="UP000823619">
    <property type="component" value="Unassembled WGS sequence"/>
</dbReference>
<reference evidence="2" key="2">
    <citation type="journal article" date="2021" name="PeerJ">
        <title>Extensive microbial diversity within the chicken gut microbiome revealed by metagenomics and culture.</title>
        <authorList>
            <person name="Gilroy R."/>
            <person name="Ravi A."/>
            <person name="Getino M."/>
            <person name="Pursley I."/>
            <person name="Horton D.L."/>
            <person name="Alikhan N.F."/>
            <person name="Baker D."/>
            <person name="Gharbi K."/>
            <person name="Hall N."/>
            <person name="Watson M."/>
            <person name="Adriaenssens E.M."/>
            <person name="Foster-Nyarko E."/>
            <person name="Jarju S."/>
            <person name="Secka A."/>
            <person name="Antonio M."/>
            <person name="Oren A."/>
            <person name="Chaudhuri R.R."/>
            <person name="La Ragione R."/>
            <person name="Hildebrand F."/>
            <person name="Pallen M.J."/>
        </authorList>
    </citation>
    <scope>NUCLEOTIDE SEQUENCE</scope>
    <source>
        <strain evidence="2">D5-748</strain>
    </source>
</reference>
<accession>A0A9D9HCK4</accession>
<comment type="caution">
    <text evidence="2">The sequence shown here is derived from an EMBL/GenBank/DDBJ whole genome shotgun (WGS) entry which is preliminary data.</text>
</comment>
<protein>
    <submittedName>
        <fullName evidence="2">Toxin-antitoxin system toxin component, PIN family</fullName>
    </submittedName>
</protein>
<reference evidence="2" key="1">
    <citation type="submission" date="2020-10" db="EMBL/GenBank/DDBJ databases">
        <authorList>
            <person name="Gilroy R."/>
        </authorList>
    </citation>
    <scope>NUCLEOTIDE SEQUENCE</scope>
    <source>
        <strain evidence="2">D5-748</strain>
    </source>
</reference>
<dbReference type="PANTHER" id="PTHR34610:SF3">
    <property type="entry name" value="SSL7007 PROTEIN"/>
    <property type="match status" value="1"/>
</dbReference>
<evidence type="ECO:0000313" key="3">
    <source>
        <dbReference type="Proteomes" id="UP000823619"/>
    </source>
</evidence>
<dbReference type="SUPFAM" id="SSF88723">
    <property type="entry name" value="PIN domain-like"/>
    <property type="match status" value="1"/>
</dbReference>
<proteinExistence type="predicted"/>
<name>A0A9D9HCK4_9BACT</name>
<dbReference type="InterPro" id="IPR029060">
    <property type="entry name" value="PIN-like_dom_sf"/>
</dbReference>
<dbReference type="InterPro" id="IPR002850">
    <property type="entry name" value="PIN_toxin-like"/>
</dbReference>
<dbReference type="InterPro" id="IPR002716">
    <property type="entry name" value="PIN_dom"/>
</dbReference>
<organism evidence="2 3">
    <name type="scientific">Candidatus Cryptobacteroides merdavium</name>
    <dbReference type="NCBI Taxonomy" id="2840769"/>
    <lineage>
        <taxon>Bacteria</taxon>
        <taxon>Pseudomonadati</taxon>
        <taxon>Bacteroidota</taxon>
        <taxon>Bacteroidia</taxon>
        <taxon>Bacteroidales</taxon>
        <taxon>Candidatus Cryptobacteroides</taxon>
    </lineage>
</organism>
<dbReference type="NCBIfam" id="TIGR00305">
    <property type="entry name" value="putative toxin-antitoxin system toxin component, PIN family"/>
    <property type="match status" value="1"/>
</dbReference>
<evidence type="ECO:0000259" key="1">
    <source>
        <dbReference type="Pfam" id="PF13470"/>
    </source>
</evidence>
<dbReference type="PANTHER" id="PTHR34610">
    <property type="entry name" value="SSL7007 PROTEIN"/>
    <property type="match status" value="1"/>
</dbReference>
<dbReference type="Pfam" id="PF13470">
    <property type="entry name" value="PIN_3"/>
    <property type="match status" value="1"/>
</dbReference>
<dbReference type="AlphaFoldDB" id="A0A9D9HCK4"/>
<dbReference type="EMBL" id="JADIMO010000052">
    <property type="protein sequence ID" value="MBO8444948.1"/>
    <property type="molecule type" value="Genomic_DNA"/>
</dbReference>